<comment type="caution">
    <text evidence="1">The sequence shown here is derived from an EMBL/GenBank/DDBJ whole genome shotgun (WGS) entry which is preliminary data.</text>
</comment>
<name>A0AAJ1SP26_9ENTE</name>
<dbReference type="GeneID" id="66498812"/>
<dbReference type="AlphaFoldDB" id="A0AAJ1SP26"/>
<dbReference type="RefSeq" id="WP_012477529.1">
    <property type="nucleotide sequence ID" value="NZ_CP079881.1"/>
</dbReference>
<reference evidence="1 2" key="1">
    <citation type="submission" date="2023-08" db="EMBL/GenBank/DDBJ databases">
        <title>Whole genome sequencing of Enterococcus.</title>
        <authorList>
            <person name="Kaptchouang Tchatchouang C.D."/>
            <person name="Ateba C.N."/>
        </authorList>
    </citation>
    <scope>NUCLEOTIDE SEQUENCE [LARGE SCALE GENOMIC DNA]</scope>
    <source>
        <strain evidence="1 2">ENT3_CNKT_NWU</strain>
    </source>
</reference>
<accession>A0AAJ1SP26</accession>
<evidence type="ECO:0000313" key="2">
    <source>
        <dbReference type="Proteomes" id="UP001238215"/>
    </source>
</evidence>
<sequence length="89" mass="10412">MENYFSNFSLEDQNFMIDFLLSEGNISRMCKKGYSYSKVKKKLQCINEKIGKDRYTEDALKVYLDILVSEDILFPEIASLIYKKHKGAL</sequence>
<protein>
    <submittedName>
        <fullName evidence="1">Uncharacterized protein</fullName>
    </submittedName>
</protein>
<dbReference type="Proteomes" id="UP001238215">
    <property type="component" value="Unassembled WGS sequence"/>
</dbReference>
<keyword evidence="2" id="KW-1185">Reference proteome</keyword>
<organism evidence="1 2">
    <name type="scientific">Enterococcus lactis</name>
    <dbReference type="NCBI Taxonomy" id="357441"/>
    <lineage>
        <taxon>Bacteria</taxon>
        <taxon>Bacillati</taxon>
        <taxon>Bacillota</taxon>
        <taxon>Bacilli</taxon>
        <taxon>Lactobacillales</taxon>
        <taxon>Enterococcaceae</taxon>
        <taxon>Enterococcus</taxon>
    </lineage>
</organism>
<evidence type="ECO:0000313" key="1">
    <source>
        <dbReference type="EMBL" id="MDP8590988.1"/>
    </source>
</evidence>
<proteinExistence type="predicted"/>
<dbReference type="EMBL" id="JAVBZS010000077">
    <property type="protein sequence ID" value="MDP8590988.1"/>
    <property type="molecule type" value="Genomic_DNA"/>
</dbReference>
<gene>
    <name evidence="1" type="ORF">RAN64_13485</name>
</gene>